<name>A0A226WUR4_CABSO</name>
<feature type="domain" description="Solute-binding protein family 3/N-terminal" evidence="6">
    <location>
        <begin position="44"/>
        <end position="263"/>
    </location>
</feature>
<evidence type="ECO:0000256" key="1">
    <source>
        <dbReference type="ARBA" id="ARBA00004196"/>
    </source>
</evidence>
<organism evidence="7 8">
    <name type="scientific">Caballeronia sordidicola</name>
    <name type="common">Burkholderia sordidicola</name>
    <dbReference type="NCBI Taxonomy" id="196367"/>
    <lineage>
        <taxon>Bacteria</taxon>
        <taxon>Pseudomonadati</taxon>
        <taxon>Pseudomonadota</taxon>
        <taxon>Betaproteobacteria</taxon>
        <taxon>Burkholderiales</taxon>
        <taxon>Burkholderiaceae</taxon>
        <taxon>Caballeronia</taxon>
    </lineage>
</organism>
<keyword evidence="3 5" id="KW-0732">Signal</keyword>
<dbReference type="PANTHER" id="PTHR35936">
    <property type="entry name" value="MEMBRANE-BOUND LYTIC MUREIN TRANSGLYCOSYLASE F"/>
    <property type="match status" value="1"/>
</dbReference>
<evidence type="ECO:0000313" key="8">
    <source>
        <dbReference type="Proteomes" id="UP000214720"/>
    </source>
</evidence>
<evidence type="ECO:0000313" key="7">
    <source>
        <dbReference type="EMBL" id="OXC74912.1"/>
    </source>
</evidence>
<reference evidence="8" key="1">
    <citation type="submission" date="2017-01" db="EMBL/GenBank/DDBJ databases">
        <title>Genome Analysis of Deinococcus marmoris KOPRI26562.</title>
        <authorList>
            <person name="Kim J.H."/>
            <person name="Oh H.-M."/>
        </authorList>
    </citation>
    <scope>NUCLEOTIDE SEQUENCE [LARGE SCALE GENOMIC DNA]</scope>
    <source>
        <strain evidence="8">PAMC 26633</strain>
    </source>
</reference>
<gene>
    <name evidence="7" type="ORF">BSU04_29360</name>
</gene>
<dbReference type="SUPFAM" id="SSF53850">
    <property type="entry name" value="Periplasmic binding protein-like II"/>
    <property type="match status" value="1"/>
</dbReference>
<proteinExistence type="inferred from homology"/>
<evidence type="ECO:0000259" key="6">
    <source>
        <dbReference type="SMART" id="SM00062"/>
    </source>
</evidence>
<comment type="subcellular location">
    <subcellularLocation>
        <location evidence="1">Cell envelope</location>
    </subcellularLocation>
</comment>
<evidence type="ECO:0000256" key="2">
    <source>
        <dbReference type="ARBA" id="ARBA00010333"/>
    </source>
</evidence>
<dbReference type="Proteomes" id="UP000214720">
    <property type="component" value="Unassembled WGS sequence"/>
</dbReference>
<dbReference type="PROSITE" id="PS01039">
    <property type="entry name" value="SBP_BACTERIAL_3"/>
    <property type="match status" value="1"/>
</dbReference>
<dbReference type="PROSITE" id="PS51257">
    <property type="entry name" value="PROKAR_LIPOPROTEIN"/>
    <property type="match status" value="1"/>
</dbReference>
<protein>
    <submittedName>
        <fullName evidence="7">ABC-type amino acid transport/signal transduction system periplasmic component/protein</fullName>
    </submittedName>
</protein>
<dbReference type="EMBL" id="MTHB01000198">
    <property type="protein sequence ID" value="OXC74912.1"/>
    <property type="molecule type" value="Genomic_DNA"/>
</dbReference>
<dbReference type="Gene3D" id="3.40.190.10">
    <property type="entry name" value="Periplasmic binding protein-like II"/>
    <property type="match status" value="2"/>
</dbReference>
<comment type="caution">
    <text evidence="7">The sequence shown here is derived from an EMBL/GenBank/DDBJ whole genome shotgun (WGS) entry which is preliminary data.</text>
</comment>
<dbReference type="InterPro" id="IPR001638">
    <property type="entry name" value="Solute-binding_3/MltF_N"/>
</dbReference>
<dbReference type="PANTHER" id="PTHR35936:SF37">
    <property type="entry name" value="AMINO ACID ABC TRANSPORTER SUBSTRATE-BINDING PROTEIN"/>
    <property type="match status" value="1"/>
</dbReference>
<dbReference type="GO" id="GO:0030313">
    <property type="term" value="C:cell envelope"/>
    <property type="evidence" value="ECO:0007669"/>
    <property type="project" value="UniProtKB-SubCell"/>
</dbReference>
<dbReference type="InterPro" id="IPR018313">
    <property type="entry name" value="SBP_3_CS"/>
</dbReference>
<dbReference type="RefSeq" id="WP_089163610.1">
    <property type="nucleotide sequence ID" value="NZ_MTHB01000198.1"/>
</dbReference>
<dbReference type="AlphaFoldDB" id="A0A226WUR4"/>
<feature type="signal peptide" evidence="5">
    <location>
        <begin position="1"/>
        <end position="33"/>
    </location>
</feature>
<dbReference type="SMART" id="SM00062">
    <property type="entry name" value="PBPb"/>
    <property type="match status" value="1"/>
</dbReference>
<evidence type="ECO:0000256" key="3">
    <source>
        <dbReference type="ARBA" id="ARBA00022729"/>
    </source>
</evidence>
<dbReference type="OrthoDB" id="5363083at2"/>
<comment type="similarity">
    <text evidence="2 4">Belongs to the bacterial solute-binding protein 3 family.</text>
</comment>
<dbReference type="Pfam" id="PF00497">
    <property type="entry name" value="SBP_bac_3"/>
    <property type="match status" value="1"/>
</dbReference>
<evidence type="ECO:0000256" key="4">
    <source>
        <dbReference type="RuleBase" id="RU003744"/>
    </source>
</evidence>
<feature type="chain" id="PRO_5012646671" evidence="5">
    <location>
        <begin position="34"/>
        <end position="269"/>
    </location>
</feature>
<evidence type="ECO:0000256" key="5">
    <source>
        <dbReference type="SAM" id="SignalP"/>
    </source>
</evidence>
<accession>A0A226WUR4</accession>
<sequence length="269" mass="28139">MKAFGLPPPVAPCMALALALSCAVVGAVPCAYADSLDNIKQSKVVKIGVFQDYPPFGSIGADMKPRGIDVDLAAVLAKKLGAHAELVPVTGTNRLAYLADHKVDLLMSVGQTPAREKVLDFTQAYAPYYIAVFGPKAIEVKQAADLGGKSVATAGGTNEDVSLTKVAPGTATIKRFDDQSGAIAAYLAGQTQLISLGADVAARVRAMHPQTSIDEKIRLLDSPMHIAVNKGEGPLRDELNTALDGARKDGSIDQIEKKWLGASVPASSF</sequence>